<organism evidence="2 3">
    <name type="scientific">Azotobacter bryophylli</name>
    <dbReference type="NCBI Taxonomy" id="1986537"/>
    <lineage>
        <taxon>Bacteria</taxon>
        <taxon>Pseudomonadati</taxon>
        <taxon>Pseudomonadota</taxon>
        <taxon>Gammaproteobacteria</taxon>
        <taxon>Pseudomonadales</taxon>
        <taxon>Pseudomonadaceae</taxon>
        <taxon>Azotobacter</taxon>
    </lineage>
</organism>
<keyword evidence="2" id="KW-0645">Protease</keyword>
<keyword evidence="2" id="KW-0482">Metalloprotease</keyword>
<dbReference type="SMART" id="SM00731">
    <property type="entry name" value="SprT"/>
    <property type="match status" value="1"/>
</dbReference>
<name>A0ABV7B0L4_9GAMM</name>
<dbReference type="Pfam" id="PF10263">
    <property type="entry name" value="SprT-like"/>
    <property type="match status" value="1"/>
</dbReference>
<sequence>MPEMIHARVEACFQQAEAFFERTFLRPRISLQLRGQKAGVAYLTENLLRFNEQLYRENREDFLRQTVAHEVAHLVAHQLYGAGIKPHGAEWQEIMRGVYQLPPNRCHNYAIPRRRATRYLYRCLCPNQQFPFSAQRHALVGKGRRYLCRQCRATLVFTGQQRIE</sequence>
<reference evidence="3" key="1">
    <citation type="journal article" date="2019" name="Int. J. Syst. Evol. Microbiol.">
        <title>The Global Catalogue of Microorganisms (GCM) 10K type strain sequencing project: providing services to taxonomists for standard genome sequencing and annotation.</title>
        <authorList>
            <consortium name="The Broad Institute Genomics Platform"/>
            <consortium name="The Broad Institute Genome Sequencing Center for Infectious Disease"/>
            <person name="Wu L."/>
            <person name="Ma J."/>
        </authorList>
    </citation>
    <scope>NUCLEOTIDE SEQUENCE [LARGE SCALE GENOMIC DNA]</scope>
    <source>
        <strain evidence="3">KCTC 62195</strain>
    </source>
</reference>
<keyword evidence="3" id="KW-1185">Reference proteome</keyword>
<gene>
    <name evidence="2" type="ORF">ACFOJE_20020</name>
</gene>
<comment type="caution">
    <text evidence="2">The sequence shown here is derived from an EMBL/GenBank/DDBJ whole genome shotgun (WGS) entry which is preliminary data.</text>
</comment>
<dbReference type="InterPro" id="IPR006640">
    <property type="entry name" value="SprT-like_domain"/>
</dbReference>
<evidence type="ECO:0000259" key="1">
    <source>
        <dbReference type="SMART" id="SM00731"/>
    </source>
</evidence>
<accession>A0ABV7B0L4</accession>
<dbReference type="PANTHER" id="PTHR38773:SF1">
    <property type="entry name" value="PROTEIN SPRT"/>
    <property type="match status" value="1"/>
</dbReference>
<keyword evidence="2" id="KW-0378">Hydrolase</keyword>
<evidence type="ECO:0000313" key="3">
    <source>
        <dbReference type="Proteomes" id="UP001595457"/>
    </source>
</evidence>
<dbReference type="NCBIfam" id="NF003421">
    <property type="entry name" value="PRK04860.1"/>
    <property type="match status" value="1"/>
</dbReference>
<evidence type="ECO:0000313" key="2">
    <source>
        <dbReference type="EMBL" id="MFC2974486.1"/>
    </source>
</evidence>
<dbReference type="RefSeq" id="WP_377816719.1">
    <property type="nucleotide sequence ID" value="NZ_JBHRSJ010000035.1"/>
</dbReference>
<dbReference type="EMBL" id="JBHRSJ010000035">
    <property type="protein sequence ID" value="MFC2974486.1"/>
    <property type="molecule type" value="Genomic_DNA"/>
</dbReference>
<dbReference type="Proteomes" id="UP001595457">
    <property type="component" value="Unassembled WGS sequence"/>
</dbReference>
<dbReference type="PANTHER" id="PTHR38773">
    <property type="entry name" value="PROTEIN SPRT"/>
    <property type="match status" value="1"/>
</dbReference>
<dbReference type="GO" id="GO:0008237">
    <property type="term" value="F:metallopeptidase activity"/>
    <property type="evidence" value="ECO:0007669"/>
    <property type="project" value="UniProtKB-KW"/>
</dbReference>
<protein>
    <submittedName>
        <fullName evidence="2">SprT family zinc-dependent metalloprotease</fullName>
    </submittedName>
</protein>
<proteinExistence type="predicted"/>
<feature type="domain" description="SprT-like" evidence="1">
    <location>
        <begin position="7"/>
        <end position="158"/>
    </location>
</feature>